<reference evidence="4" key="1">
    <citation type="submission" date="2025-08" db="UniProtKB">
        <authorList>
            <consortium name="RefSeq"/>
        </authorList>
    </citation>
    <scope>IDENTIFICATION</scope>
</reference>
<dbReference type="Proteomes" id="UP000694915">
    <property type="component" value="Chromosome 16"/>
</dbReference>
<feature type="region of interest" description="Disordered" evidence="1">
    <location>
        <begin position="109"/>
        <end position="156"/>
    </location>
</feature>
<feature type="transmembrane region" description="Helical" evidence="2">
    <location>
        <begin position="633"/>
        <end position="652"/>
    </location>
</feature>
<name>A0ABM1U9R4_MICOH</name>
<dbReference type="PANTHER" id="PTHR33862:SF3">
    <property type="entry name" value="OROFACIAL CLEFT 1 CANDIDATE GENE 1 PROTEIN"/>
    <property type="match status" value="1"/>
</dbReference>
<gene>
    <name evidence="4" type="primary">Ofcc1</name>
</gene>
<dbReference type="GeneID" id="101986949"/>
<sequence length="928" mass="105433">LTISLQKFQQKAVKPTKQKKSTSAEFLMVEEHTEATEGAGNPGFSMSSPELSAYQTPKEKVIRYDMLDHTLAAHRQNSRLPASAGPKGNEYSRNYFDPLMEEEINSRQRRIEVSRRGGRMKEETRDREPFSYSSKSPDTHNEAEEATSAYTEEPERQTQRGILLLADPPSRQDLKFEGKGFTQNIPMSCLKKEKPLEKAPSQLCTADGNPYRKGSATQQPSFPEATKESQRAGACCQGEQSQLPHLQIQIKCLRGLKDKAPQGSYLLRVSLLNQLGGHVSQWCQTEQLKTRTRPVRHGGNFYDVGLYFHESLFLVLPQRKSMRPGWSFLFELFLLRGTCASSDLVVGWAAFPMCDNNFCLVEGKFKCPLLRGKYDRKLDSFRKIEELICQDLDQWLCNLYFKVIKTPLHLSDQKSHESRRQLSPERPVCLMVEADNAEFDLDNTAGPSKKEAPRNTHAAMDSAIHSSQGDISNKTDPCPRDCHLSLFKEIHDLHAKGDHSVKERSTVWRPREPEDFSGDISYLEELEKHRLSVCCSPIVDGCGSGEVAKHLHFTWVSLFSELELAQWQSQGFWYLLLLMASLWFLRLYLHYLGQWLFLWALSTPVTKFQFYSYTVELCYLTSSLHVGEELAVIALGPLALNTITFPLLLIRWGCQLLFSSRPDALSKLIITMGLWTVLDPLAVFIVDAFLGRLAHNEETPIADAAKLYWMLVRIKHPAILGVLITGVLYTLLFVLSSLILYLYCLRLHNDSWILDAFQRIHSEEAKFFIPYDLEISNQELSHIVKKSEQWRGLNGERRKVAVHDYMCKGHGTSSSVSSCDPHPQDEISASAVGPGGVTSHISVFTVYPSGFQELYRHFLRLPDGAIIEVFGDVSALKFVPSKVIMAIEDDIRQMDTVQRETLANVQKKRDGSTEIKGDHWPKWKEESN</sequence>
<feature type="transmembrane region" description="Helical" evidence="2">
    <location>
        <begin position="718"/>
        <end position="743"/>
    </location>
</feature>
<feature type="region of interest" description="Disordered" evidence="1">
    <location>
        <begin position="201"/>
        <end position="221"/>
    </location>
</feature>
<feature type="region of interest" description="Disordered" evidence="1">
    <location>
        <begin position="441"/>
        <end position="474"/>
    </location>
</feature>
<dbReference type="InterPro" id="IPR031390">
    <property type="entry name" value="OFCC1"/>
</dbReference>
<keyword evidence="3" id="KW-1185">Reference proteome</keyword>
<keyword evidence="2" id="KW-1133">Transmembrane helix</keyword>
<feature type="non-terminal residue" evidence="4">
    <location>
        <position position="1"/>
    </location>
</feature>
<dbReference type="RefSeq" id="XP_026638726.1">
    <property type="nucleotide sequence ID" value="XM_026782925.1"/>
</dbReference>
<evidence type="ECO:0000313" key="4">
    <source>
        <dbReference type="RefSeq" id="XP_026638726.1"/>
    </source>
</evidence>
<keyword evidence="2" id="KW-0812">Transmembrane</keyword>
<feature type="compositionally biased region" description="Basic and acidic residues" evidence="1">
    <location>
        <begin position="907"/>
        <end position="928"/>
    </location>
</feature>
<dbReference type="PANTHER" id="PTHR33862">
    <property type="entry name" value="OROFACIAL CLEFT 1 CANDIDATE GENE 1 PROTEIN"/>
    <property type="match status" value="1"/>
</dbReference>
<dbReference type="Pfam" id="PF15680">
    <property type="entry name" value="OFCC1"/>
    <property type="match status" value="1"/>
</dbReference>
<feature type="transmembrane region" description="Helical" evidence="2">
    <location>
        <begin position="571"/>
        <end position="589"/>
    </location>
</feature>
<feature type="transmembrane region" description="Helical" evidence="2">
    <location>
        <begin position="596"/>
        <end position="613"/>
    </location>
</feature>
<evidence type="ECO:0000313" key="3">
    <source>
        <dbReference type="Proteomes" id="UP000694915"/>
    </source>
</evidence>
<protein>
    <submittedName>
        <fullName evidence="4">Orofacial cleft 1 candidate gene 1 protein</fullName>
    </submittedName>
</protein>
<evidence type="ECO:0000256" key="2">
    <source>
        <dbReference type="SAM" id="Phobius"/>
    </source>
</evidence>
<feature type="compositionally biased region" description="Polar residues" evidence="1">
    <location>
        <begin position="464"/>
        <end position="474"/>
    </location>
</feature>
<keyword evidence="2" id="KW-0472">Membrane</keyword>
<feature type="transmembrane region" description="Helical" evidence="2">
    <location>
        <begin position="664"/>
        <end position="686"/>
    </location>
</feature>
<feature type="region of interest" description="Disordered" evidence="1">
    <location>
        <begin position="902"/>
        <end position="928"/>
    </location>
</feature>
<feature type="region of interest" description="Disordered" evidence="1">
    <location>
        <begin position="1"/>
        <end position="54"/>
    </location>
</feature>
<feature type="compositionally biased region" description="Polar residues" evidence="1">
    <location>
        <begin position="44"/>
        <end position="54"/>
    </location>
</feature>
<feature type="compositionally biased region" description="Basic and acidic residues" evidence="1">
    <location>
        <begin position="109"/>
        <end position="129"/>
    </location>
</feature>
<evidence type="ECO:0000256" key="1">
    <source>
        <dbReference type="SAM" id="MobiDB-lite"/>
    </source>
</evidence>
<proteinExistence type="predicted"/>
<accession>A0ABM1U9R4</accession>
<organism evidence="3 4">
    <name type="scientific">Microtus ochrogaster</name>
    <name type="common">Prairie vole</name>
    <dbReference type="NCBI Taxonomy" id="79684"/>
    <lineage>
        <taxon>Eukaryota</taxon>
        <taxon>Metazoa</taxon>
        <taxon>Chordata</taxon>
        <taxon>Craniata</taxon>
        <taxon>Vertebrata</taxon>
        <taxon>Euteleostomi</taxon>
        <taxon>Mammalia</taxon>
        <taxon>Eutheria</taxon>
        <taxon>Euarchontoglires</taxon>
        <taxon>Glires</taxon>
        <taxon>Rodentia</taxon>
        <taxon>Myomorpha</taxon>
        <taxon>Muroidea</taxon>
        <taxon>Cricetidae</taxon>
        <taxon>Arvicolinae</taxon>
        <taxon>Microtus</taxon>
    </lineage>
</organism>